<evidence type="ECO:0000256" key="3">
    <source>
        <dbReference type="ARBA" id="ARBA00022723"/>
    </source>
</evidence>
<dbReference type="GO" id="GO:0071555">
    <property type="term" value="P:cell wall organization"/>
    <property type="evidence" value="ECO:0007669"/>
    <property type="project" value="UniProtKB-KW"/>
</dbReference>
<dbReference type="GO" id="GO:0008270">
    <property type="term" value="F:zinc ion binding"/>
    <property type="evidence" value="ECO:0007669"/>
    <property type="project" value="UniProtKB-UniRule"/>
</dbReference>
<evidence type="ECO:0000256" key="1">
    <source>
        <dbReference type="ARBA" id="ARBA00001362"/>
    </source>
</evidence>
<dbReference type="PANTHER" id="PTHR43126:SF1">
    <property type="entry name" value="D-ALANYL-D-ALANINE DIPEPTIDASE"/>
    <property type="match status" value="1"/>
</dbReference>
<keyword evidence="5 9" id="KW-0862">Zinc</keyword>
<gene>
    <name evidence="13" type="ORF">E1181_06595</name>
</gene>
<organism evidence="13 14">
    <name type="scientific">Saccharopolyspora terrae</name>
    <dbReference type="NCBI Taxonomy" id="2530384"/>
    <lineage>
        <taxon>Bacteria</taxon>
        <taxon>Bacillati</taxon>
        <taxon>Actinomycetota</taxon>
        <taxon>Actinomycetes</taxon>
        <taxon>Pseudonocardiales</taxon>
        <taxon>Pseudonocardiaceae</taxon>
        <taxon>Saccharopolyspora</taxon>
    </lineage>
</organism>
<evidence type="ECO:0000256" key="4">
    <source>
        <dbReference type="ARBA" id="ARBA00022801"/>
    </source>
</evidence>
<sequence>MTRGLMSVVAFVLVTAACGTAAPPPSPAPPAPAPPPAPSPSAPPPAPATQVKQAPDGFVRLRDVDPSIVEEVRYATPHNFTGDPVPGYDEPMCVLTRQLAEALREAQRGLVAQGYTLKVYDCYRPQQADDRFVEWAKDVGDQRMKDEFYPGLDKSQLYSAGYIAENSGHSRGSSVDLTLVRLPVPPQRAYVPGEPLASCTAPVGQRFPDNGVDMGTGFDCFDDRAHTDDPRVTGEARANRERLHDALTAVGLKGYTGEWWHFNLPQEPFPDEYFDFPVNSAAFR</sequence>
<protein>
    <recommendedName>
        <fullName evidence="9 10">D-alanyl-D-alanine dipeptidase</fullName>
        <shortName evidence="9 10">D-Ala-D-Ala dipeptidase</shortName>
        <ecNumber evidence="9 10">3.4.13.22</ecNumber>
    </recommendedName>
</protein>
<dbReference type="CDD" id="cd14817">
    <property type="entry name" value="D-Ala-D-Ala_dipeptidase_VanX"/>
    <property type="match status" value="1"/>
</dbReference>
<keyword evidence="2 9" id="KW-0645">Protease</keyword>
<keyword evidence="8 10" id="KW-0961">Cell wall biogenesis/degradation</keyword>
<comment type="similarity">
    <text evidence="9 10">Belongs to the peptidase M15D family.</text>
</comment>
<evidence type="ECO:0000313" key="14">
    <source>
        <dbReference type="Proteomes" id="UP000295674"/>
    </source>
</evidence>
<feature type="chain" id="PRO_5038860675" description="D-alanyl-D-alanine dipeptidase" evidence="12">
    <location>
        <begin position="22"/>
        <end position="284"/>
    </location>
</feature>
<dbReference type="GO" id="GO:0006508">
    <property type="term" value="P:proteolysis"/>
    <property type="evidence" value="ECO:0007669"/>
    <property type="project" value="UniProtKB-KW"/>
</dbReference>
<reference evidence="13 14" key="1">
    <citation type="submission" date="2019-03" db="EMBL/GenBank/DDBJ databases">
        <title>Draft genome sequences of novel Actinobacteria.</title>
        <authorList>
            <person name="Sahin N."/>
            <person name="Ay H."/>
            <person name="Saygin H."/>
        </authorList>
    </citation>
    <scope>NUCLEOTIDE SEQUENCE [LARGE SCALE GENOMIC DNA]</scope>
    <source>
        <strain evidence="13 14">16K309</strain>
    </source>
</reference>
<dbReference type="PANTHER" id="PTHR43126">
    <property type="entry name" value="D-ALANYL-D-ALANINE DIPEPTIDASE"/>
    <property type="match status" value="1"/>
</dbReference>
<evidence type="ECO:0000256" key="12">
    <source>
        <dbReference type="SAM" id="SignalP"/>
    </source>
</evidence>
<dbReference type="Proteomes" id="UP000295674">
    <property type="component" value="Unassembled WGS sequence"/>
</dbReference>
<dbReference type="EC" id="3.4.13.22" evidence="9 10"/>
<comment type="function">
    <text evidence="9 10">Catalyzes hydrolysis of the D-alanyl-D-alanine dipeptide.</text>
</comment>
<dbReference type="OrthoDB" id="9801430at2"/>
<feature type="region of interest" description="Disordered" evidence="11">
    <location>
        <begin position="21"/>
        <end position="56"/>
    </location>
</feature>
<evidence type="ECO:0000256" key="8">
    <source>
        <dbReference type="ARBA" id="ARBA00023316"/>
    </source>
</evidence>
<keyword evidence="7 9" id="KW-0482">Metalloprotease</keyword>
<dbReference type="PIRSF" id="PIRSF026671">
    <property type="entry name" value="AA_dipeptidase"/>
    <property type="match status" value="1"/>
</dbReference>
<feature type="compositionally biased region" description="Pro residues" evidence="11">
    <location>
        <begin position="22"/>
        <end position="47"/>
    </location>
</feature>
<comment type="cofactor">
    <cofactor evidence="9">
        <name>Zn(2+)</name>
        <dbReference type="ChEBI" id="CHEBI:29105"/>
    </cofactor>
    <text evidence="9">Binds 1 zinc ion per subunit.</text>
</comment>
<dbReference type="EMBL" id="SMKS01000006">
    <property type="protein sequence ID" value="TDD08614.1"/>
    <property type="molecule type" value="Genomic_DNA"/>
</dbReference>
<name>A0A4R4W019_9PSEU</name>
<proteinExistence type="inferred from homology"/>
<feature type="site" description="Transition state stabilizer" evidence="9">
    <location>
        <position position="124"/>
    </location>
</feature>
<dbReference type="InterPro" id="IPR000755">
    <property type="entry name" value="A_A_dipeptidase"/>
</dbReference>
<keyword evidence="12" id="KW-0732">Signal</keyword>
<dbReference type="Gene3D" id="3.30.1380.10">
    <property type="match status" value="1"/>
</dbReference>
<feature type="active site" description="Proton donor/acceptor" evidence="9">
    <location>
        <position position="258"/>
    </location>
</feature>
<evidence type="ECO:0000256" key="6">
    <source>
        <dbReference type="ARBA" id="ARBA00022997"/>
    </source>
</evidence>
<feature type="binding site" evidence="9">
    <location>
        <position position="261"/>
    </location>
    <ligand>
        <name>Zn(2+)</name>
        <dbReference type="ChEBI" id="CHEBI:29105"/>
        <note>catalytic</note>
    </ligand>
</feature>
<dbReference type="SUPFAM" id="SSF55166">
    <property type="entry name" value="Hedgehog/DD-peptidase"/>
    <property type="match status" value="1"/>
</dbReference>
<evidence type="ECO:0000313" key="13">
    <source>
        <dbReference type="EMBL" id="TDD08614.1"/>
    </source>
</evidence>
<feature type="binding site" evidence="9">
    <location>
        <position position="169"/>
    </location>
    <ligand>
        <name>Zn(2+)</name>
        <dbReference type="ChEBI" id="CHEBI:29105"/>
        <note>catalytic</note>
    </ligand>
</feature>
<evidence type="ECO:0000256" key="5">
    <source>
        <dbReference type="ARBA" id="ARBA00022833"/>
    </source>
</evidence>
<comment type="catalytic activity">
    <reaction evidence="1 9 10">
        <text>D-alanyl-D-alanine + H2O = 2 D-alanine</text>
        <dbReference type="Rhea" id="RHEA:20661"/>
        <dbReference type="ChEBI" id="CHEBI:15377"/>
        <dbReference type="ChEBI" id="CHEBI:57416"/>
        <dbReference type="ChEBI" id="CHEBI:57822"/>
        <dbReference type="EC" id="3.4.13.22"/>
    </reaction>
</comment>
<dbReference type="Pfam" id="PF01427">
    <property type="entry name" value="Peptidase_M15"/>
    <property type="match status" value="2"/>
</dbReference>
<dbReference type="RefSeq" id="WP_132673008.1">
    <property type="nucleotide sequence ID" value="NZ_SMKS01000006.1"/>
</dbReference>
<dbReference type="HAMAP" id="MF_01924">
    <property type="entry name" value="A_A_dipeptidase"/>
    <property type="match status" value="1"/>
</dbReference>
<evidence type="ECO:0000256" key="7">
    <source>
        <dbReference type="ARBA" id="ARBA00023049"/>
    </source>
</evidence>
<keyword evidence="6 9" id="KW-0224">Dipeptidase</keyword>
<dbReference type="GO" id="GO:0008237">
    <property type="term" value="F:metallopeptidase activity"/>
    <property type="evidence" value="ECO:0007669"/>
    <property type="project" value="UniProtKB-KW"/>
</dbReference>
<comment type="caution">
    <text evidence="13">The sequence shown here is derived from an EMBL/GenBank/DDBJ whole genome shotgun (WGS) entry which is preliminary data.</text>
</comment>
<keyword evidence="3 9" id="KW-0479">Metal-binding</keyword>
<keyword evidence="4 9" id="KW-0378">Hydrolase</keyword>
<feature type="signal peptide" evidence="12">
    <location>
        <begin position="1"/>
        <end position="21"/>
    </location>
</feature>
<evidence type="ECO:0000256" key="10">
    <source>
        <dbReference type="PIRNR" id="PIRNR026671"/>
    </source>
</evidence>
<dbReference type="PROSITE" id="PS51257">
    <property type="entry name" value="PROKAR_LIPOPROTEIN"/>
    <property type="match status" value="1"/>
</dbReference>
<evidence type="ECO:0000256" key="9">
    <source>
        <dbReference type="HAMAP-Rule" id="MF_01924"/>
    </source>
</evidence>
<evidence type="ECO:0000256" key="2">
    <source>
        <dbReference type="ARBA" id="ARBA00022670"/>
    </source>
</evidence>
<dbReference type="GO" id="GO:0160237">
    <property type="term" value="F:D-Ala-D-Ala dipeptidase activity"/>
    <property type="evidence" value="ECO:0007669"/>
    <property type="project" value="UniProtKB-EC"/>
</dbReference>
<dbReference type="InterPro" id="IPR009045">
    <property type="entry name" value="Zn_M74/Hedgehog-like"/>
</dbReference>
<accession>A0A4R4W019</accession>
<feature type="binding site" evidence="9">
    <location>
        <position position="176"/>
    </location>
    <ligand>
        <name>Zn(2+)</name>
        <dbReference type="ChEBI" id="CHEBI:29105"/>
        <note>catalytic</note>
    </ligand>
</feature>
<evidence type="ECO:0000256" key="11">
    <source>
        <dbReference type="SAM" id="MobiDB-lite"/>
    </source>
</evidence>
<dbReference type="AlphaFoldDB" id="A0A4R4W019"/>
<keyword evidence="14" id="KW-1185">Reference proteome</keyword>